<reference evidence="1" key="1">
    <citation type="submission" date="2019-09" db="EMBL/GenBank/DDBJ databases">
        <title>Characterisation of the sponge microbiome using genome-centric metagenomics.</title>
        <authorList>
            <person name="Engelberts J.P."/>
            <person name="Robbins S.J."/>
            <person name="De Goeij J.M."/>
            <person name="Aranda M."/>
            <person name="Bell S.C."/>
            <person name="Webster N.S."/>
        </authorList>
    </citation>
    <scope>NUCLEOTIDE SEQUENCE</scope>
    <source>
        <strain evidence="1">SB0676_bin_10</strain>
    </source>
</reference>
<protein>
    <recommendedName>
        <fullName evidence="2">Lipoprotein</fullName>
    </recommendedName>
</protein>
<accession>A0A6B1FAS7</accession>
<gene>
    <name evidence="1" type="ORF">F4162_05005</name>
</gene>
<evidence type="ECO:0008006" key="2">
    <source>
        <dbReference type="Google" id="ProtNLM"/>
    </source>
</evidence>
<comment type="caution">
    <text evidence="1">The sequence shown here is derived from an EMBL/GenBank/DDBJ whole genome shotgun (WGS) entry which is preliminary data.</text>
</comment>
<proteinExistence type="predicted"/>
<evidence type="ECO:0000313" key="1">
    <source>
        <dbReference type="EMBL" id="MYG38344.1"/>
    </source>
</evidence>
<dbReference type="EMBL" id="VYDO01000163">
    <property type="protein sequence ID" value="MYG38344.1"/>
    <property type="molecule type" value="Genomic_DNA"/>
</dbReference>
<organism evidence="1">
    <name type="scientific">Synechococcus sp. SB0676_bin_10</name>
    <dbReference type="NCBI Taxonomy" id="2604869"/>
    <lineage>
        <taxon>Bacteria</taxon>
        <taxon>Bacillati</taxon>
        <taxon>Cyanobacteriota</taxon>
        <taxon>Cyanophyceae</taxon>
        <taxon>Synechococcales</taxon>
        <taxon>Synechococcaceae</taxon>
        <taxon>Synechococcus</taxon>
    </lineage>
</organism>
<sequence>MRIHSFPTQMNFGFPSLSLLIFGAVLLVSCGSGDQKLPKDVGLQIGELVGISDWDFEESSFGDNCSFSGYFTYNVTSEQPVTGIIYGEISYNAENGSTSGIAGFVIDGEGLLNSYVSDYSENACNYSSSSQIKIESVWYLSFEPAAITIPASDP</sequence>
<dbReference type="AlphaFoldDB" id="A0A6B1FAS7"/>
<dbReference type="PROSITE" id="PS51257">
    <property type="entry name" value="PROKAR_LIPOPROTEIN"/>
    <property type="match status" value="1"/>
</dbReference>
<name>A0A6B1FAS7_9SYNE</name>